<feature type="domain" description="Heme-copper oxidase subunit III family profile" evidence="8">
    <location>
        <begin position="1"/>
        <end position="222"/>
    </location>
</feature>
<dbReference type="InterPro" id="IPR000298">
    <property type="entry name" value="Cyt_c_oxidase-like_su3"/>
</dbReference>
<sequence length="222" mass="23791">MTVTLVLVVLMMAAFAGWLFRQSFNVRPWVAASARGQLPAPIPPSVTAPRVGLGVLLAVVTSVFALTVSAYLMRREMGADWQSPPLPGLLWGNTLALALASLALQVAWQAARRGATRRLHQALAVGGGLTLAFLVGQLVVWRQLEAAGYYLSSNPANAFFYLLTALHAAHLLGGLVAWGRVLARLHGGAGALRQRAGVELCALYWHFLLLVWALVFGLMLSS</sequence>
<dbReference type="InterPro" id="IPR024791">
    <property type="entry name" value="Cyt_c/ubiquinol_Oxase_su3"/>
</dbReference>
<dbReference type="GO" id="GO:0004129">
    <property type="term" value="F:cytochrome-c oxidase activity"/>
    <property type="evidence" value="ECO:0007669"/>
    <property type="project" value="InterPro"/>
</dbReference>
<name>A0A839V8K0_9GAMM</name>
<evidence type="ECO:0000313" key="9">
    <source>
        <dbReference type="EMBL" id="MBB3189034.1"/>
    </source>
</evidence>
<dbReference type="EMBL" id="JACHXP010000001">
    <property type="protein sequence ID" value="MBB3189034.1"/>
    <property type="molecule type" value="Genomic_DNA"/>
</dbReference>
<evidence type="ECO:0000259" key="8">
    <source>
        <dbReference type="PROSITE" id="PS50253"/>
    </source>
</evidence>
<dbReference type="GO" id="GO:0019646">
    <property type="term" value="P:aerobic electron transport chain"/>
    <property type="evidence" value="ECO:0007669"/>
    <property type="project" value="InterPro"/>
</dbReference>
<dbReference type="PROSITE" id="PS50253">
    <property type="entry name" value="COX3"/>
    <property type="match status" value="1"/>
</dbReference>
<feature type="transmembrane region" description="Helical" evidence="7">
    <location>
        <begin position="51"/>
        <end position="73"/>
    </location>
</feature>
<evidence type="ECO:0000256" key="6">
    <source>
        <dbReference type="RuleBase" id="RU003376"/>
    </source>
</evidence>
<dbReference type="InterPro" id="IPR035973">
    <property type="entry name" value="Cyt_c_oxidase_su3-like_sf"/>
</dbReference>
<evidence type="ECO:0000256" key="3">
    <source>
        <dbReference type="ARBA" id="ARBA00022692"/>
    </source>
</evidence>
<evidence type="ECO:0000256" key="2">
    <source>
        <dbReference type="ARBA" id="ARBA00010581"/>
    </source>
</evidence>
<dbReference type="Gene3D" id="1.20.120.80">
    <property type="entry name" value="Cytochrome c oxidase, subunit III, four-helix bundle"/>
    <property type="match status" value="1"/>
</dbReference>
<keyword evidence="3 6" id="KW-0812">Transmembrane</keyword>
<proteinExistence type="inferred from homology"/>
<dbReference type="Proteomes" id="UP000547614">
    <property type="component" value="Unassembled WGS sequence"/>
</dbReference>
<feature type="transmembrane region" description="Helical" evidence="7">
    <location>
        <begin position="200"/>
        <end position="220"/>
    </location>
</feature>
<evidence type="ECO:0000256" key="7">
    <source>
        <dbReference type="SAM" id="Phobius"/>
    </source>
</evidence>
<gene>
    <name evidence="9" type="ORF">FHR94_000252</name>
</gene>
<feature type="transmembrane region" description="Helical" evidence="7">
    <location>
        <begin position="160"/>
        <end position="179"/>
    </location>
</feature>
<dbReference type="PANTHER" id="PTHR11403">
    <property type="entry name" value="CYTOCHROME C OXIDASE SUBUNIT III"/>
    <property type="match status" value="1"/>
</dbReference>
<dbReference type="SUPFAM" id="SSF81452">
    <property type="entry name" value="Cytochrome c oxidase subunit III-like"/>
    <property type="match status" value="1"/>
</dbReference>
<organism evidence="9 10">
    <name type="scientific">Halomonas cerina</name>
    <dbReference type="NCBI Taxonomy" id="447424"/>
    <lineage>
        <taxon>Bacteria</taxon>
        <taxon>Pseudomonadati</taxon>
        <taxon>Pseudomonadota</taxon>
        <taxon>Gammaproteobacteria</taxon>
        <taxon>Oceanospirillales</taxon>
        <taxon>Halomonadaceae</taxon>
        <taxon>Halomonas</taxon>
    </lineage>
</organism>
<evidence type="ECO:0000256" key="4">
    <source>
        <dbReference type="ARBA" id="ARBA00022989"/>
    </source>
</evidence>
<feature type="transmembrane region" description="Helical" evidence="7">
    <location>
        <begin position="122"/>
        <end position="140"/>
    </location>
</feature>
<dbReference type="RefSeq" id="WP_183323729.1">
    <property type="nucleotide sequence ID" value="NZ_JACHXP010000001.1"/>
</dbReference>
<dbReference type="PANTHER" id="PTHR11403:SF10">
    <property type="entry name" value="CYTOCHROME C OXIDASE"/>
    <property type="match status" value="1"/>
</dbReference>
<keyword evidence="5 7" id="KW-0472">Membrane</keyword>
<dbReference type="InterPro" id="IPR013833">
    <property type="entry name" value="Cyt_c_oxidase_su3_a-hlx"/>
</dbReference>
<comment type="caution">
    <text evidence="9">The sequence shown here is derived from an EMBL/GenBank/DDBJ whole genome shotgun (WGS) entry which is preliminary data.</text>
</comment>
<keyword evidence="10" id="KW-1185">Reference proteome</keyword>
<evidence type="ECO:0000313" key="10">
    <source>
        <dbReference type="Proteomes" id="UP000547614"/>
    </source>
</evidence>
<evidence type="ECO:0000256" key="5">
    <source>
        <dbReference type="ARBA" id="ARBA00023136"/>
    </source>
</evidence>
<accession>A0A839V8K0</accession>
<comment type="subcellular location">
    <subcellularLocation>
        <location evidence="6">Cell membrane</location>
        <topology evidence="6">Multi-pass membrane protein</topology>
    </subcellularLocation>
    <subcellularLocation>
        <location evidence="1">Membrane</location>
        <topology evidence="1">Multi-pass membrane protein</topology>
    </subcellularLocation>
</comment>
<protein>
    <submittedName>
        <fullName evidence="9">Cytochrome c oxidase subunit 3</fullName>
    </submittedName>
</protein>
<reference evidence="9 10" key="1">
    <citation type="submission" date="2020-08" db="EMBL/GenBank/DDBJ databases">
        <title>Genomic Encyclopedia of Type Strains, Phase III (KMG-III): the genomes of soil and plant-associated and newly described type strains.</title>
        <authorList>
            <person name="Whitman W."/>
        </authorList>
    </citation>
    <scope>NUCLEOTIDE SEQUENCE [LARGE SCALE GENOMIC DNA]</scope>
    <source>
        <strain evidence="9 10">CECT 7282</strain>
    </source>
</reference>
<evidence type="ECO:0000256" key="1">
    <source>
        <dbReference type="ARBA" id="ARBA00004141"/>
    </source>
</evidence>
<dbReference type="Pfam" id="PF00510">
    <property type="entry name" value="COX3"/>
    <property type="match status" value="1"/>
</dbReference>
<dbReference type="AlphaFoldDB" id="A0A839V8K0"/>
<comment type="similarity">
    <text evidence="2 6">Belongs to the cytochrome c oxidase subunit 3 family.</text>
</comment>
<dbReference type="GO" id="GO:0005886">
    <property type="term" value="C:plasma membrane"/>
    <property type="evidence" value="ECO:0007669"/>
    <property type="project" value="UniProtKB-SubCell"/>
</dbReference>
<keyword evidence="4 7" id="KW-1133">Transmembrane helix</keyword>